<keyword evidence="2" id="KW-1185">Reference proteome</keyword>
<dbReference type="RefSeq" id="WP_046327270.1">
    <property type="nucleotide sequence ID" value="NZ_CP084389.1"/>
</dbReference>
<accession>A0AA47B2R8</accession>
<proteinExistence type="predicted"/>
<name>A0AA47B2R8_9LACO</name>
<evidence type="ECO:0000313" key="2">
    <source>
        <dbReference type="Proteomes" id="UP001164557"/>
    </source>
</evidence>
<dbReference type="AlphaFoldDB" id="A0AA47B2R8"/>
<sequence length="91" mass="10649">MKNSLRKIYHYFFDYDEDRLSIYSQYNYEVLAALNKALMQHSFVLISYQDGLSEIGQITGRVSAGRYVLRSANKKIIKIVDLDSIFRIDFA</sequence>
<evidence type="ECO:0008006" key="3">
    <source>
        <dbReference type="Google" id="ProtNLM"/>
    </source>
</evidence>
<dbReference type="Proteomes" id="UP001164557">
    <property type="component" value="Chromosome"/>
</dbReference>
<reference evidence="1" key="1">
    <citation type="submission" date="2021-09" db="EMBL/GenBank/DDBJ databases">
        <title>Lactobacillus species from Apis mellifera, Switzerland.</title>
        <authorList>
            <person name="Pfister J."/>
            <person name="Brown A."/>
            <person name="Neumann P."/>
            <person name="Collaud A."/>
            <person name="Retschnig G."/>
            <person name="Perreten V."/>
        </authorList>
    </citation>
    <scope>NUCLEOTIDE SEQUENCE</scope>
    <source>
        <strain evidence="1">IBH002</strain>
    </source>
</reference>
<protein>
    <recommendedName>
        <fullName evidence="3">YolD-like protein</fullName>
    </recommendedName>
</protein>
<evidence type="ECO:0000313" key="1">
    <source>
        <dbReference type="EMBL" id="UZX29039.1"/>
    </source>
</evidence>
<gene>
    <name evidence="1" type="ORF">LDX53_05460</name>
</gene>
<organism evidence="1 2">
    <name type="scientific">Lactobacillus helsingborgensis</name>
    <dbReference type="NCBI Taxonomy" id="1218494"/>
    <lineage>
        <taxon>Bacteria</taxon>
        <taxon>Bacillati</taxon>
        <taxon>Bacillota</taxon>
        <taxon>Bacilli</taxon>
        <taxon>Lactobacillales</taxon>
        <taxon>Lactobacillaceae</taxon>
        <taxon>Lactobacillus</taxon>
    </lineage>
</organism>
<dbReference type="EMBL" id="CP084389">
    <property type="protein sequence ID" value="UZX29039.1"/>
    <property type="molecule type" value="Genomic_DNA"/>
</dbReference>